<dbReference type="Proteomes" id="UP000261828">
    <property type="component" value="Unassembled WGS sequence"/>
</dbReference>
<dbReference type="RefSeq" id="WP_116183621.1">
    <property type="nucleotide sequence ID" value="NZ_QTJX01000001.1"/>
</dbReference>
<keyword evidence="4" id="KW-1185">Reference proteome</keyword>
<proteinExistence type="predicted"/>
<evidence type="ECO:0000256" key="2">
    <source>
        <dbReference type="SAM" id="SignalP"/>
    </source>
</evidence>
<dbReference type="SUPFAM" id="SSF48452">
    <property type="entry name" value="TPR-like"/>
    <property type="match status" value="1"/>
</dbReference>
<keyword evidence="2" id="KW-0732">Signal</keyword>
<evidence type="ECO:0000313" key="3">
    <source>
        <dbReference type="EMBL" id="RDY61740.1"/>
    </source>
</evidence>
<protein>
    <submittedName>
        <fullName evidence="3">Uncharacterized protein</fullName>
    </submittedName>
</protein>
<dbReference type="OrthoDB" id="1079187at2"/>
<dbReference type="SUPFAM" id="SSF49464">
    <property type="entry name" value="Carboxypeptidase regulatory domain-like"/>
    <property type="match status" value="1"/>
</dbReference>
<dbReference type="InterPro" id="IPR011990">
    <property type="entry name" value="TPR-like_helical_dom_sf"/>
</dbReference>
<dbReference type="PROSITE" id="PS50005">
    <property type="entry name" value="TPR"/>
    <property type="match status" value="1"/>
</dbReference>
<feature type="repeat" description="TPR" evidence="1">
    <location>
        <begin position="368"/>
        <end position="401"/>
    </location>
</feature>
<accession>A0A371JVE4</accession>
<sequence>MDYKFFLVLFMALSSIQVSFSQAQIKKVKGTVTDGVAPLQNVNVRIKENGTGVRTNSDGQYEIRVEEGQTLVYSHVGKISIEIKVEDVTRFLNVEMFDKIEQLDGVTVTKRKRKSQKELLEEFPTNKNLVKTSFGVLDKERSGHRMRIIEGKDLSNTGQDFVDGLQSWIPGMQVFRPSSLRPGGGALQKKLRRPTDLTMPVVYLPRALQSINVVPAVFDVDGIIYTEAPVFISSTNIERIAVIESLAGVAKYGSLGAGGVIVINTKSVGTFNKEPGTQKPFDQAKLRNNFIQDGDVSPSSLVPEYLLKLNKSQEKSTAKETFYELEKRYSSSPYFYLDAFSFFSNTIEDNDMSGKIRDKIVQRYSTDPTVLKALSFMLEESGDYERAIDIYKEVFVLRPHYAQSYFNLAKSYQYAGKIENAATLFARYNYLIQESFFEESDTFTPILAKEFDNLLALNGAIIGKNSTTVKLNQDDFKGTRLVFEWNDGEAEFELQFVNPEKQYYTWKHTLRDNPERIKEEKEHGFSCEEYLLYEPQDGTWSINVKYMGNKSLTPAYLKVTAYHNFNTKNQKKTIKVFRLGNKNQNRPLLSINSSNLLSIN</sequence>
<dbReference type="Gene3D" id="2.60.40.1120">
    <property type="entry name" value="Carboxypeptidase-like, regulatory domain"/>
    <property type="match status" value="1"/>
</dbReference>
<feature type="chain" id="PRO_5016837699" evidence="2">
    <location>
        <begin position="24"/>
        <end position="600"/>
    </location>
</feature>
<dbReference type="EMBL" id="QTJX01000001">
    <property type="protein sequence ID" value="RDY61740.1"/>
    <property type="molecule type" value="Genomic_DNA"/>
</dbReference>
<comment type="caution">
    <text evidence="3">The sequence shown here is derived from an EMBL/GenBank/DDBJ whole genome shotgun (WGS) entry which is preliminary data.</text>
</comment>
<dbReference type="InterPro" id="IPR019734">
    <property type="entry name" value="TPR_rpt"/>
</dbReference>
<organism evidence="3 4">
    <name type="scientific">Flagellimonas nanhaiensis</name>
    <dbReference type="NCBI Taxonomy" id="2292706"/>
    <lineage>
        <taxon>Bacteria</taxon>
        <taxon>Pseudomonadati</taxon>
        <taxon>Bacteroidota</taxon>
        <taxon>Flavobacteriia</taxon>
        <taxon>Flavobacteriales</taxon>
        <taxon>Flavobacteriaceae</taxon>
        <taxon>Flagellimonas</taxon>
    </lineage>
</organism>
<dbReference type="Gene3D" id="1.25.40.10">
    <property type="entry name" value="Tetratricopeptide repeat domain"/>
    <property type="match status" value="1"/>
</dbReference>
<dbReference type="Gene3D" id="2.170.130.10">
    <property type="entry name" value="TonB-dependent receptor, plug domain"/>
    <property type="match status" value="1"/>
</dbReference>
<dbReference type="InterPro" id="IPR037066">
    <property type="entry name" value="Plug_dom_sf"/>
</dbReference>
<dbReference type="InterPro" id="IPR008969">
    <property type="entry name" value="CarboxyPept-like_regulatory"/>
</dbReference>
<feature type="signal peptide" evidence="2">
    <location>
        <begin position="1"/>
        <end position="23"/>
    </location>
</feature>
<reference evidence="3 4" key="1">
    <citation type="submission" date="2018-08" db="EMBL/GenBank/DDBJ databases">
        <title>Muricauda nanhaiensis sp. nov., isolated from seawater of the South China Sea.</title>
        <authorList>
            <person name="Dang Y."/>
        </authorList>
    </citation>
    <scope>NUCLEOTIDE SEQUENCE [LARGE SCALE GENOMIC DNA]</scope>
    <source>
        <strain evidence="3 4">SM1704</strain>
    </source>
</reference>
<gene>
    <name evidence="3" type="ORF">DX873_06215</name>
</gene>
<evidence type="ECO:0000256" key="1">
    <source>
        <dbReference type="PROSITE-ProRule" id="PRU00339"/>
    </source>
</evidence>
<name>A0A371JVE4_9FLAO</name>
<evidence type="ECO:0000313" key="4">
    <source>
        <dbReference type="Proteomes" id="UP000261828"/>
    </source>
</evidence>
<keyword evidence="1" id="KW-0802">TPR repeat</keyword>
<dbReference type="Pfam" id="PF13715">
    <property type="entry name" value="CarbopepD_reg_2"/>
    <property type="match status" value="1"/>
</dbReference>
<dbReference type="SUPFAM" id="SSF56935">
    <property type="entry name" value="Porins"/>
    <property type="match status" value="1"/>
</dbReference>
<dbReference type="AlphaFoldDB" id="A0A371JVE4"/>